<organism evidence="1 2">
    <name type="scientific">Mitsuokella multacida</name>
    <dbReference type="NCBI Taxonomy" id="52226"/>
    <lineage>
        <taxon>Bacteria</taxon>
        <taxon>Bacillati</taxon>
        <taxon>Bacillota</taxon>
        <taxon>Negativicutes</taxon>
        <taxon>Selenomonadales</taxon>
        <taxon>Selenomonadaceae</taxon>
        <taxon>Mitsuokella</taxon>
    </lineage>
</organism>
<reference evidence="1 2" key="1">
    <citation type="submission" date="2018-08" db="EMBL/GenBank/DDBJ databases">
        <title>A genome reference for cultivated species of the human gut microbiota.</title>
        <authorList>
            <person name="Zou Y."/>
            <person name="Xue W."/>
            <person name="Luo G."/>
        </authorList>
    </citation>
    <scope>NUCLEOTIDE SEQUENCE [LARGE SCALE GENOMIC DNA]</scope>
    <source>
        <strain evidence="1 2">AM25-21AC</strain>
    </source>
</reference>
<protein>
    <submittedName>
        <fullName evidence="1">DUF2971 domain-containing protein</fullName>
    </submittedName>
</protein>
<dbReference type="AlphaFoldDB" id="A0A414NUE7"/>
<dbReference type="OrthoDB" id="3034312at2"/>
<dbReference type="Pfam" id="PF11185">
    <property type="entry name" value="DUF2971"/>
    <property type="match status" value="1"/>
</dbReference>
<accession>A0A414NUE7</accession>
<sequence length="330" mass="38354">MESRKGRGSMELRRYEELGAFLKIFQPIYARRLEKTRLERMRFAYYTSAGTGINILKGHALWMRAAACMNDYREIDYGIQLLNKTVYGSDYRRERIQHLAARLDWGENVLDSMMSDLNKNEQRFITNTYLACVSEHRPRERGKGRLSMWRAYGRKTGVAFVLKPTAIFQRLEPLPLRLTPVEYLTQAQFTEGFDWMLDNIETYLDALKRYEPAKVLEYFVNMLMISLFSIKNPGFNEEREWRFVYHESSSSHLHHDIVVVDGIPQVIYKLPLSSPSAPQTGVPLEEALEEIIIGPSQYAEVIELAFVRMLEELGIPNAAERVSKSNIPLR</sequence>
<evidence type="ECO:0000313" key="1">
    <source>
        <dbReference type="EMBL" id="RHF50481.1"/>
    </source>
</evidence>
<dbReference type="InterPro" id="IPR021352">
    <property type="entry name" value="DUF2971"/>
</dbReference>
<evidence type="ECO:0000313" key="2">
    <source>
        <dbReference type="Proteomes" id="UP000283442"/>
    </source>
</evidence>
<comment type="caution">
    <text evidence="1">The sequence shown here is derived from an EMBL/GenBank/DDBJ whole genome shotgun (WGS) entry which is preliminary data.</text>
</comment>
<name>A0A414NUE7_9FIRM</name>
<gene>
    <name evidence="1" type="ORF">DW674_11050</name>
</gene>
<proteinExistence type="predicted"/>
<dbReference type="Proteomes" id="UP000283442">
    <property type="component" value="Unassembled WGS sequence"/>
</dbReference>
<dbReference type="EMBL" id="QRHE01000015">
    <property type="protein sequence ID" value="RHF50481.1"/>
    <property type="molecule type" value="Genomic_DNA"/>
</dbReference>